<dbReference type="GO" id="GO:0004888">
    <property type="term" value="F:transmembrane signaling receptor activity"/>
    <property type="evidence" value="ECO:0007669"/>
    <property type="project" value="InterPro"/>
</dbReference>
<proteinExistence type="inferred from homology"/>
<dbReference type="PRINTS" id="PR00260">
    <property type="entry name" value="CHEMTRNSDUCR"/>
</dbReference>
<protein>
    <submittedName>
        <fullName evidence="7">Methyl-accepting chemotaxis protein</fullName>
    </submittedName>
</protein>
<comment type="caution">
    <text evidence="7">The sequence shown here is derived from an EMBL/GenBank/DDBJ whole genome shotgun (WGS) entry which is preliminary data.</text>
</comment>
<evidence type="ECO:0000256" key="3">
    <source>
        <dbReference type="PROSITE-ProRule" id="PRU00284"/>
    </source>
</evidence>
<feature type="transmembrane region" description="Helical" evidence="5">
    <location>
        <begin position="142"/>
        <end position="162"/>
    </location>
</feature>
<dbReference type="GO" id="GO:0016020">
    <property type="term" value="C:membrane"/>
    <property type="evidence" value="ECO:0007669"/>
    <property type="project" value="InterPro"/>
</dbReference>
<dbReference type="InterPro" id="IPR004090">
    <property type="entry name" value="Chemotax_Me-accpt_rcpt"/>
</dbReference>
<keyword evidence="1 3" id="KW-0807">Transducer</keyword>
<evidence type="ECO:0000256" key="4">
    <source>
        <dbReference type="SAM" id="Coils"/>
    </source>
</evidence>
<evidence type="ECO:0000256" key="5">
    <source>
        <dbReference type="SAM" id="Phobius"/>
    </source>
</evidence>
<dbReference type="Gene3D" id="1.10.287.950">
    <property type="entry name" value="Methyl-accepting chemotaxis protein"/>
    <property type="match status" value="1"/>
</dbReference>
<evidence type="ECO:0000313" key="8">
    <source>
        <dbReference type="Proteomes" id="UP001197795"/>
    </source>
</evidence>
<gene>
    <name evidence="7" type="ORF">LKD75_17070</name>
</gene>
<evidence type="ECO:0000256" key="2">
    <source>
        <dbReference type="ARBA" id="ARBA00029447"/>
    </source>
</evidence>
<feature type="transmembrane region" description="Helical" evidence="5">
    <location>
        <begin position="70"/>
        <end position="96"/>
    </location>
</feature>
<keyword evidence="5" id="KW-1133">Transmembrane helix</keyword>
<feature type="domain" description="Methyl-accepting transducer" evidence="6">
    <location>
        <begin position="206"/>
        <end position="449"/>
    </location>
</feature>
<dbReference type="PANTHER" id="PTHR32089">
    <property type="entry name" value="METHYL-ACCEPTING CHEMOTAXIS PROTEIN MCPB"/>
    <property type="match status" value="1"/>
</dbReference>
<dbReference type="RefSeq" id="WP_227733979.1">
    <property type="nucleotide sequence ID" value="NZ_JAJEPV010000069.1"/>
</dbReference>
<dbReference type="GO" id="GO:0007165">
    <property type="term" value="P:signal transduction"/>
    <property type="evidence" value="ECO:0007669"/>
    <property type="project" value="UniProtKB-KW"/>
</dbReference>
<name>A0AAE3A185_9FIRM</name>
<keyword evidence="4" id="KW-0175">Coiled coil</keyword>
<dbReference type="SUPFAM" id="SSF58104">
    <property type="entry name" value="Methyl-accepting chemotaxis protein (MCP) signaling domain"/>
    <property type="match status" value="1"/>
</dbReference>
<evidence type="ECO:0000259" key="6">
    <source>
        <dbReference type="PROSITE" id="PS50111"/>
    </source>
</evidence>
<feature type="transmembrane region" description="Helical" evidence="5">
    <location>
        <begin position="37"/>
        <end position="58"/>
    </location>
</feature>
<keyword evidence="5" id="KW-0812">Transmembrane</keyword>
<dbReference type="PROSITE" id="PS50111">
    <property type="entry name" value="CHEMOTAXIS_TRANSDUC_2"/>
    <property type="match status" value="1"/>
</dbReference>
<dbReference type="EMBL" id="JAJEPV010000069">
    <property type="protein sequence ID" value="MCC2121271.1"/>
    <property type="molecule type" value="Genomic_DNA"/>
</dbReference>
<feature type="transmembrane region" description="Helical" evidence="5">
    <location>
        <begin position="12"/>
        <end position="31"/>
    </location>
</feature>
<dbReference type="Pfam" id="PF00015">
    <property type="entry name" value="MCPsignal"/>
    <property type="match status" value="1"/>
</dbReference>
<dbReference type="Proteomes" id="UP001197795">
    <property type="component" value="Unassembled WGS sequence"/>
</dbReference>
<dbReference type="AlphaFoldDB" id="A0AAE3A185"/>
<comment type="similarity">
    <text evidence="2">Belongs to the methyl-accepting chemotaxis (MCP) protein family.</text>
</comment>
<reference evidence="7 8" key="1">
    <citation type="submission" date="2021-10" db="EMBL/GenBank/DDBJ databases">
        <title>Anaerobic single-cell dispensing facilitates the cultivation of human gut bacteria.</title>
        <authorList>
            <person name="Afrizal A."/>
        </authorList>
    </citation>
    <scope>NUCLEOTIDE SEQUENCE [LARGE SCALE GENOMIC DNA]</scope>
    <source>
        <strain evidence="7 8">CLA-AA-H273</strain>
    </source>
</reference>
<feature type="transmembrane region" description="Helical" evidence="5">
    <location>
        <begin position="108"/>
        <end position="130"/>
    </location>
</feature>
<dbReference type="SMART" id="SM00283">
    <property type="entry name" value="MA"/>
    <property type="match status" value="1"/>
</dbReference>
<keyword evidence="8" id="KW-1185">Reference proteome</keyword>
<dbReference type="PANTHER" id="PTHR32089:SF112">
    <property type="entry name" value="LYSOZYME-LIKE PROTEIN-RELATED"/>
    <property type="match status" value="1"/>
</dbReference>
<sequence length="479" mass="51915">MKELERSNRVAMIAHGVINACMLFISVIGFANHTVSAPILAVLMFLGIIPVLAELICWKRDHATKAIKHLSLIGFALFYTVLLFTAQCNMVYAFVIPMMFAVMPYHDVKAFVLINVGTVVENILVVLLGATQGGFGYLGQDAGFIQISVMILLCITSIYATISNQKNTDENIESITAAQDRTEATLREVMEMSSRMETSVADITAELNKLETAFDSTKIAMEEVSAGSGESAAAIQQQTAQTEAIQEKVNTVSEVAETIGNNMEHTIEILDAGKEEMTGLKEQAEDSARNSELAAQKLETLDHYMQEMHSIVEIISKIANQTSLLALNASIEAARAGEAGRGFSVVATEISGMATQTKDATGNIAELIQNVSGAIGEVVTVIRQMIDGIGSQREGTMRAADSFTAIEDSSYMIVDNLGELLQIVEALKTANQEIVDSIQTISATTEEVSAHASETLEAEERNREILQKITENMNSMVKK</sequence>
<accession>A0AAE3A185</accession>
<dbReference type="InterPro" id="IPR004089">
    <property type="entry name" value="MCPsignal_dom"/>
</dbReference>
<organism evidence="7 8">
    <name type="scientific">Waltera acetigignens</name>
    <dbReference type="NCBI Taxonomy" id="2981769"/>
    <lineage>
        <taxon>Bacteria</taxon>
        <taxon>Bacillati</taxon>
        <taxon>Bacillota</taxon>
        <taxon>Clostridia</taxon>
        <taxon>Lachnospirales</taxon>
        <taxon>Lachnospiraceae</taxon>
        <taxon>Waltera</taxon>
    </lineage>
</organism>
<keyword evidence="5" id="KW-0472">Membrane</keyword>
<feature type="coiled-coil region" evidence="4">
    <location>
        <begin position="270"/>
        <end position="301"/>
    </location>
</feature>
<dbReference type="GO" id="GO:0006935">
    <property type="term" value="P:chemotaxis"/>
    <property type="evidence" value="ECO:0007669"/>
    <property type="project" value="InterPro"/>
</dbReference>
<evidence type="ECO:0000256" key="1">
    <source>
        <dbReference type="ARBA" id="ARBA00023224"/>
    </source>
</evidence>
<evidence type="ECO:0000313" key="7">
    <source>
        <dbReference type="EMBL" id="MCC2121271.1"/>
    </source>
</evidence>